<dbReference type="GO" id="GO:0019867">
    <property type="term" value="C:outer membrane"/>
    <property type="evidence" value="ECO:0007669"/>
    <property type="project" value="InterPro"/>
</dbReference>
<feature type="region of interest" description="Disordered" evidence="1">
    <location>
        <begin position="103"/>
        <end position="147"/>
    </location>
</feature>
<dbReference type="InterPro" id="IPR006315">
    <property type="entry name" value="OM_autotransptr_brl_dom"/>
</dbReference>
<dbReference type="AlphaFoldDB" id="A0A5E7M3A9"/>
<feature type="signal peptide" evidence="2">
    <location>
        <begin position="1"/>
        <end position="28"/>
    </location>
</feature>
<feature type="compositionally biased region" description="Low complexity" evidence="1">
    <location>
        <begin position="117"/>
        <end position="143"/>
    </location>
</feature>
<gene>
    <name evidence="4" type="ORF">PS870_03494</name>
</gene>
<dbReference type="Pfam" id="PF03797">
    <property type="entry name" value="Autotransporter"/>
    <property type="match status" value="1"/>
</dbReference>
<feature type="domain" description="Autotransporter" evidence="3">
    <location>
        <begin position="514"/>
        <end position="788"/>
    </location>
</feature>
<dbReference type="NCBIfam" id="TIGR01414">
    <property type="entry name" value="autotrans_barl"/>
    <property type="match status" value="1"/>
</dbReference>
<dbReference type="EMBL" id="CABVIK010000011">
    <property type="protein sequence ID" value="VVP14724.1"/>
    <property type="molecule type" value="Genomic_DNA"/>
</dbReference>
<evidence type="ECO:0000256" key="2">
    <source>
        <dbReference type="SAM" id="SignalP"/>
    </source>
</evidence>
<evidence type="ECO:0000313" key="5">
    <source>
        <dbReference type="Proteomes" id="UP000349468"/>
    </source>
</evidence>
<keyword evidence="2" id="KW-0732">Signal</keyword>
<dbReference type="Gene3D" id="2.40.128.130">
    <property type="entry name" value="Autotransporter beta-domain"/>
    <property type="match status" value="1"/>
</dbReference>
<evidence type="ECO:0000256" key="1">
    <source>
        <dbReference type="SAM" id="MobiDB-lite"/>
    </source>
</evidence>
<dbReference type="PROSITE" id="PS51208">
    <property type="entry name" value="AUTOTRANSPORTER"/>
    <property type="match status" value="1"/>
</dbReference>
<evidence type="ECO:0000313" key="4">
    <source>
        <dbReference type="EMBL" id="VVP14724.1"/>
    </source>
</evidence>
<evidence type="ECO:0000259" key="3">
    <source>
        <dbReference type="PROSITE" id="PS51208"/>
    </source>
</evidence>
<feature type="region of interest" description="Disordered" evidence="1">
    <location>
        <begin position="70"/>
        <end position="91"/>
    </location>
</feature>
<accession>A0A5E7M3A9</accession>
<feature type="chain" id="PRO_5022994165" description="Autotransporter domain-containing protein" evidence="2">
    <location>
        <begin position="29"/>
        <end position="788"/>
    </location>
</feature>
<dbReference type="SMART" id="SM00869">
    <property type="entry name" value="Autotransporter"/>
    <property type="match status" value="1"/>
</dbReference>
<sequence length="788" mass="83348" precursor="true">MPTPSTYRPHRLALAIALSLGCIDVSMAQQPEIEAAVEAPDKKARTTAWRKSDDLLAIRNFIGPMQHAVKPASLKPQEPVIQPPTDSAAPEPVDLAAHLYDFPETADDSLPPPSPATPEGEPGPVSAEVPANPAPPVAATTEPIDPAEPLYELPGNNDVPLETVDNDLPMTFDEFSNADGVKRTTAAGRYESIDGVSLTLGMGDDLLIIGSGVSFAGEIQGGGGKNAILLDSPEGGVLDKTSNFSGLRVAQGAWSLTGKDDFDRGAEVLDGASLFNMGSIAGDAIVREGGRYGGQGEVRNLYVDGTLQVSERLGAPRIKGDLIFTEGATLSYGVTATGKPPTIIVEGIAALENASLEVAALPGNYPDSSDYTVLKAGLVEGKFGSVTSNLAYMTPKLSYSKTDVVLNYARNEVPIEDFAADDNARAFGQSVAEPTAKTSESNAAVTALLTTDKSTATYALEQLAGDSNANLAKATLNSDSPVSASLLSTMRQLDRASAYNPRGNRSNSPRLAAGSPENGRVWLQALGHGGTLDRDHYALQTSTKGLVLGADWGVDEEWRVGVMGGKSETRLDSRELDGDLDSWHLGAYALRQSGPMSLRLGATYSNHDAGTKRRVAFNGFSDRPEGRYAASTQQAFAEVGYNLGRANVSIEPFASLGYQRYQRDGYTEKGGAAALKVHGQTQNNFNSTFGLRLAKINTLDNGMQLTPRFSAGWKHTYGDIDIDTRQRLATGGKNFTVSGAPLDRDSLLVDTGLDLGLSAKHTLGVGLNGEIGTDSRNHGVMGQWRMAF</sequence>
<dbReference type="InterPro" id="IPR005546">
    <property type="entry name" value="Autotransporte_beta"/>
</dbReference>
<dbReference type="InterPro" id="IPR036709">
    <property type="entry name" value="Autotransporte_beta_dom_sf"/>
</dbReference>
<name>A0A5E7M3A9_PSEFL</name>
<organism evidence="4 5">
    <name type="scientific">Pseudomonas fluorescens</name>
    <dbReference type="NCBI Taxonomy" id="294"/>
    <lineage>
        <taxon>Bacteria</taxon>
        <taxon>Pseudomonadati</taxon>
        <taxon>Pseudomonadota</taxon>
        <taxon>Gammaproteobacteria</taxon>
        <taxon>Pseudomonadales</taxon>
        <taxon>Pseudomonadaceae</taxon>
        <taxon>Pseudomonas</taxon>
    </lineage>
</organism>
<dbReference type="Proteomes" id="UP000349468">
    <property type="component" value="Unassembled WGS sequence"/>
</dbReference>
<feature type="region of interest" description="Disordered" evidence="1">
    <location>
        <begin position="497"/>
        <end position="516"/>
    </location>
</feature>
<dbReference type="SUPFAM" id="SSF103515">
    <property type="entry name" value="Autotransporter"/>
    <property type="match status" value="1"/>
</dbReference>
<protein>
    <recommendedName>
        <fullName evidence="3">Autotransporter domain-containing protein</fullName>
    </recommendedName>
</protein>
<reference evidence="4 5" key="1">
    <citation type="submission" date="2019-09" db="EMBL/GenBank/DDBJ databases">
        <authorList>
            <person name="Chandra G."/>
            <person name="Truman W A."/>
        </authorList>
    </citation>
    <scope>NUCLEOTIDE SEQUENCE [LARGE SCALE GENOMIC DNA]</scope>
    <source>
        <strain evidence="4">PS870</strain>
    </source>
</reference>
<proteinExistence type="predicted"/>